<sequence length="802" mass="85991">MEQTKYVYQFGDFSDNADEESLDHDLQSEEESRVEVCEGECSGYTTETTLSRENISPAHEFEELGGLQDADEARSRLGEDCDMHGAAEPEAEDALKISTDSEEPPNHAAAISDLSAEGVDLKSHSCELTSQSSTEWLEKEDVFERTVTCSENNGFEVNARKDSSVSKLSVYDESDVLSISGENAQYSGILKNVTNSAVSAATVNSVDNCDGDAGSSHSIEHATSEKSDSSSSCASHKENVNHLHFDSPKNTIDNSNSELHLLENGISHQVGTVCSKDQPTLPSQEVAVLTPVSSSLHSSQQCLEADNNCEESVYNCQRNPEPNCIKHVSNELLEGQIESLESNSKVLNYSTSECISEQGCVPSNVLERESDYLHDENPLPVYSNCKEDALSSYKQHPVGVTEMDLETDEDEEAGRMFVSPSIYQSYEENSVNSDFLTNEKAGPVIGLNYPVIAEYNTCAGESSVWSSAHPTSASLSDPQTSHDPQTSQSSSNSSTYPSTQSTVTQPLTSSTTNESSMSTSLSSLKPTPTSTSDQTAQVVGPAADDHEGALCTGDQNFKSDAARQSALVPFLQSTQSNQLASSINPSSYGATVAQGMPRPAMMSSTVQFAHHLAGGTTIMRHQSLQAGVAGSVAAHSTVLQQHGGATAVLQQRTMTNGGQTVLVQQRTMTTGLGAVAQQTVVQQRLAAQAAMYQAGSAQRALQQGAVRLAHSHIMGAPVYRAQAIPGAGIIRASSHPLIRQHMVQAGTHGQVIPGQSSLMQHLVRQRYLGGPVMPGRVQMVAGRPLRVKMTYPREIVPMESNT</sequence>
<name>A0AAV4C9Q1_9GAST</name>
<evidence type="ECO:0000313" key="3">
    <source>
        <dbReference type="Proteomes" id="UP000735302"/>
    </source>
</evidence>
<organism evidence="2 3">
    <name type="scientific">Plakobranchus ocellatus</name>
    <dbReference type="NCBI Taxonomy" id="259542"/>
    <lineage>
        <taxon>Eukaryota</taxon>
        <taxon>Metazoa</taxon>
        <taxon>Spiralia</taxon>
        <taxon>Lophotrochozoa</taxon>
        <taxon>Mollusca</taxon>
        <taxon>Gastropoda</taxon>
        <taxon>Heterobranchia</taxon>
        <taxon>Euthyneura</taxon>
        <taxon>Panpulmonata</taxon>
        <taxon>Sacoglossa</taxon>
        <taxon>Placobranchoidea</taxon>
        <taxon>Plakobranchidae</taxon>
        <taxon>Plakobranchus</taxon>
    </lineage>
</organism>
<dbReference type="EMBL" id="BLXT01006036">
    <property type="protein sequence ID" value="GFO28415.1"/>
    <property type="molecule type" value="Genomic_DNA"/>
</dbReference>
<gene>
    <name evidence="2" type="ORF">PoB_005492000</name>
</gene>
<evidence type="ECO:0000313" key="2">
    <source>
        <dbReference type="EMBL" id="GFO28415.1"/>
    </source>
</evidence>
<feature type="compositionally biased region" description="Basic and acidic residues" evidence="1">
    <location>
        <begin position="218"/>
        <end position="228"/>
    </location>
</feature>
<feature type="region of interest" description="Disordered" evidence="1">
    <location>
        <begin position="463"/>
        <end position="549"/>
    </location>
</feature>
<feature type="region of interest" description="Disordered" evidence="1">
    <location>
        <begin position="84"/>
        <end position="107"/>
    </location>
</feature>
<feature type="compositionally biased region" description="Polar residues" evidence="1">
    <location>
        <begin position="463"/>
        <end position="477"/>
    </location>
</feature>
<reference evidence="2 3" key="1">
    <citation type="journal article" date="2021" name="Elife">
        <title>Chloroplast acquisition without the gene transfer in kleptoplastic sea slugs, Plakobranchus ocellatus.</title>
        <authorList>
            <person name="Maeda T."/>
            <person name="Takahashi S."/>
            <person name="Yoshida T."/>
            <person name="Shimamura S."/>
            <person name="Takaki Y."/>
            <person name="Nagai Y."/>
            <person name="Toyoda A."/>
            <person name="Suzuki Y."/>
            <person name="Arimoto A."/>
            <person name="Ishii H."/>
            <person name="Satoh N."/>
            <person name="Nishiyama T."/>
            <person name="Hasebe M."/>
            <person name="Maruyama T."/>
            <person name="Minagawa J."/>
            <person name="Obokata J."/>
            <person name="Shigenobu S."/>
        </authorList>
    </citation>
    <scope>NUCLEOTIDE SEQUENCE [LARGE SCALE GENOMIC DNA]</scope>
</reference>
<feature type="region of interest" description="Disordered" evidence="1">
    <location>
        <begin position="212"/>
        <end position="235"/>
    </location>
</feature>
<dbReference type="AlphaFoldDB" id="A0AAV4C9Q1"/>
<keyword evidence="3" id="KW-1185">Reference proteome</keyword>
<accession>A0AAV4C9Q1</accession>
<evidence type="ECO:0000256" key="1">
    <source>
        <dbReference type="SAM" id="MobiDB-lite"/>
    </source>
</evidence>
<comment type="caution">
    <text evidence="2">The sequence shown here is derived from an EMBL/GenBank/DDBJ whole genome shotgun (WGS) entry which is preliminary data.</text>
</comment>
<dbReference type="Proteomes" id="UP000735302">
    <property type="component" value="Unassembled WGS sequence"/>
</dbReference>
<feature type="compositionally biased region" description="Low complexity" evidence="1">
    <location>
        <begin position="478"/>
        <end position="532"/>
    </location>
</feature>
<feature type="compositionally biased region" description="Basic and acidic residues" evidence="1">
    <location>
        <begin position="23"/>
        <end position="36"/>
    </location>
</feature>
<proteinExistence type="predicted"/>
<feature type="region of interest" description="Disordered" evidence="1">
    <location>
        <begin position="1"/>
        <end position="37"/>
    </location>
</feature>
<protein>
    <submittedName>
        <fullName evidence="2">Hely protein</fullName>
    </submittedName>
</protein>